<feature type="region of interest" description="Disordered" evidence="1">
    <location>
        <begin position="21"/>
        <end position="44"/>
    </location>
</feature>
<gene>
    <name evidence="2" type="ORF">QBC34DRAFT_424472</name>
</gene>
<protein>
    <submittedName>
        <fullName evidence="2">Uncharacterized protein</fullName>
    </submittedName>
</protein>
<evidence type="ECO:0000313" key="3">
    <source>
        <dbReference type="Proteomes" id="UP001321760"/>
    </source>
</evidence>
<proteinExistence type="predicted"/>
<comment type="caution">
    <text evidence="2">The sequence shown here is derived from an EMBL/GenBank/DDBJ whole genome shotgun (WGS) entry which is preliminary data.</text>
</comment>
<reference evidence="2" key="2">
    <citation type="submission" date="2023-05" db="EMBL/GenBank/DDBJ databases">
        <authorList>
            <consortium name="Lawrence Berkeley National Laboratory"/>
            <person name="Steindorff A."/>
            <person name="Hensen N."/>
            <person name="Bonometti L."/>
            <person name="Westerberg I."/>
            <person name="Brannstrom I.O."/>
            <person name="Guillou S."/>
            <person name="Cros-Aarteil S."/>
            <person name="Calhoun S."/>
            <person name="Haridas S."/>
            <person name="Kuo A."/>
            <person name="Mondo S."/>
            <person name="Pangilinan J."/>
            <person name="Riley R."/>
            <person name="Labutti K."/>
            <person name="Andreopoulos B."/>
            <person name="Lipzen A."/>
            <person name="Chen C."/>
            <person name="Yanf M."/>
            <person name="Daum C."/>
            <person name="Ng V."/>
            <person name="Clum A."/>
            <person name="Ohm R."/>
            <person name="Martin F."/>
            <person name="Silar P."/>
            <person name="Natvig D."/>
            <person name="Lalanne C."/>
            <person name="Gautier V."/>
            <person name="Ament-Velasquez S.L."/>
            <person name="Kruys A."/>
            <person name="Hutchinson M.I."/>
            <person name="Powell A.J."/>
            <person name="Barry K."/>
            <person name="Miller A.N."/>
            <person name="Grigoriev I.V."/>
            <person name="Debuchy R."/>
            <person name="Gladieux P."/>
            <person name="Thoren M.H."/>
            <person name="Johannesson H."/>
        </authorList>
    </citation>
    <scope>NUCLEOTIDE SEQUENCE</scope>
    <source>
        <strain evidence="2">PSN243</strain>
    </source>
</reference>
<sequence length="298" mass="33064">MPHDLDRQVVNTGPRHPILVPRTQQQQQQSRQAWRRGSDGLPQRGCSAAAAHAAEFDDCSVVEHDMCDVWMWPKHRAGVEYGPRYSVASGGYDRARGWPLQRWNMSADITEPLQQKLRAESAGCKHSSGRSQEGFGCGRSSISNLRHDLTPWPLQHEIQEENSAGLWMGCFEGGWPRLGSGNREDFREQNGEQGQGFPSSLETRARDWPADGTLDISGRYMPDVAGVDVVCRSEHPFCVGCCFYTRPMSQAATSLGHEAIELATIDAEDAPLRHYVRGLRSPMLGFSPASGVTWLTAD</sequence>
<feature type="region of interest" description="Disordered" evidence="1">
    <location>
        <begin position="181"/>
        <end position="204"/>
    </location>
</feature>
<evidence type="ECO:0000313" key="2">
    <source>
        <dbReference type="EMBL" id="KAK4450739.1"/>
    </source>
</evidence>
<name>A0AAV9GPI0_9PEZI</name>
<accession>A0AAV9GPI0</accession>
<reference evidence="2" key="1">
    <citation type="journal article" date="2023" name="Mol. Phylogenet. Evol.">
        <title>Genome-scale phylogeny and comparative genomics of the fungal order Sordariales.</title>
        <authorList>
            <person name="Hensen N."/>
            <person name="Bonometti L."/>
            <person name="Westerberg I."/>
            <person name="Brannstrom I.O."/>
            <person name="Guillou S."/>
            <person name="Cros-Aarteil S."/>
            <person name="Calhoun S."/>
            <person name="Haridas S."/>
            <person name="Kuo A."/>
            <person name="Mondo S."/>
            <person name="Pangilinan J."/>
            <person name="Riley R."/>
            <person name="LaButti K."/>
            <person name="Andreopoulos B."/>
            <person name="Lipzen A."/>
            <person name="Chen C."/>
            <person name="Yan M."/>
            <person name="Daum C."/>
            <person name="Ng V."/>
            <person name="Clum A."/>
            <person name="Steindorff A."/>
            <person name="Ohm R.A."/>
            <person name="Martin F."/>
            <person name="Silar P."/>
            <person name="Natvig D.O."/>
            <person name="Lalanne C."/>
            <person name="Gautier V."/>
            <person name="Ament-Velasquez S.L."/>
            <person name="Kruys A."/>
            <person name="Hutchinson M.I."/>
            <person name="Powell A.J."/>
            <person name="Barry K."/>
            <person name="Miller A.N."/>
            <person name="Grigoriev I.V."/>
            <person name="Debuchy R."/>
            <person name="Gladieux P."/>
            <person name="Hiltunen Thoren M."/>
            <person name="Johannesson H."/>
        </authorList>
    </citation>
    <scope>NUCLEOTIDE SEQUENCE</scope>
    <source>
        <strain evidence="2">PSN243</strain>
    </source>
</reference>
<organism evidence="2 3">
    <name type="scientific">Podospora aff. communis PSN243</name>
    <dbReference type="NCBI Taxonomy" id="3040156"/>
    <lineage>
        <taxon>Eukaryota</taxon>
        <taxon>Fungi</taxon>
        <taxon>Dikarya</taxon>
        <taxon>Ascomycota</taxon>
        <taxon>Pezizomycotina</taxon>
        <taxon>Sordariomycetes</taxon>
        <taxon>Sordariomycetidae</taxon>
        <taxon>Sordariales</taxon>
        <taxon>Podosporaceae</taxon>
        <taxon>Podospora</taxon>
    </lineage>
</organism>
<dbReference type="EMBL" id="MU865931">
    <property type="protein sequence ID" value="KAK4450739.1"/>
    <property type="molecule type" value="Genomic_DNA"/>
</dbReference>
<dbReference type="AlphaFoldDB" id="A0AAV9GPI0"/>
<dbReference type="Proteomes" id="UP001321760">
    <property type="component" value="Unassembled WGS sequence"/>
</dbReference>
<keyword evidence="3" id="KW-1185">Reference proteome</keyword>
<evidence type="ECO:0000256" key="1">
    <source>
        <dbReference type="SAM" id="MobiDB-lite"/>
    </source>
</evidence>